<dbReference type="Gene3D" id="3.40.1710.10">
    <property type="entry name" value="abc type-2 transporter like domain"/>
    <property type="match status" value="1"/>
</dbReference>
<dbReference type="NCBIfam" id="TIGR03061">
    <property type="entry name" value="pip_yhgE_Nterm"/>
    <property type="match status" value="1"/>
</dbReference>
<feature type="transmembrane region" description="Helical" evidence="5">
    <location>
        <begin position="534"/>
        <end position="553"/>
    </location>
</feature>
<dbReference type="STRING" id="1548.CSCA_0158"/>
<dbReference type="PANTHER" id="PTHR43077">
    <property type="entry name" value="TRANSPORT PERMEASE YVFS-RELATED"/>
    <property type="match status" value="1"/>
</dbReference>
<evidence type="ECO:0000259" key="6">
    <source>
        <dbReference type="Pfam" id="PF12698"/>
    </source>
</evidence>
<dbReference type="InterPro" id="IPR017501">
    <property type="entry name" value="Phage_infect_YhgE_C"/>
</dbReference>
<feature type="transmembrane region" description="Helical" evidence="5">
    <location>
        <begin position="601"/>
        <end position="622"/>
    </location>
</feature>
<proteinExistence type="predicted"/>
<dbReference type="GO" id="GO:0016020">
    <property type="term" value="C:membrane"/>
    <property type="evidence" value="ECO:0007669"/>
    <property type="project" value="UniProtKB-SubCell"/>
</dbReference>
<evidence type="ECO:0000256" key="4">
    <source>
        <dbReference type="ARBA" id="ARBA00023136"/>
    </source>
</evidence>
<dbReference type="InterPro" id="IPR017500">
    <property type="entry name" value="Phage_infect_YhgE_N"/>
</dbReference>
<feature type="transmembrane region" description="Helical" evidence="5">
    <location>
        <begin position="688"/>
        <end position="709"/>
    </location>
</feature>
<dbReference type="PANTHER" id="PTHR43077:SF10">
    <property type="entry name" value="TRANSPORT PERMEASE PROTEIN"/>
    <property type="match status" value="1"/>
</dbReference>
<dbReference type="InterPro" id="IPR013525">
    <property type="entry name" value="ABC2_TM"/>
</dbReference>
<reference evidence="7 8" key="1">
    <citation type="journal article" date="2015" name="J. Biotechnol.">
        <title>Complete genome sequence of a malodorant-producing acetogen, Clostridium scatologenes ATCC 25775(T).</title>
        <authorList>
            <person name="Zhu Z."/>
            <person name="Guo T."/>
            <person name="Zheng H."/>
            <person name="Song T."/>
            <person name="Ouyang P."/>
            <person name="Xie J."/>
        </authorList>
    </citation>
    <scope>NUCLEOTIDE SEQUENCE [LARGE SCALE GENOMIC DNA]</scope>
    <source>
        <strain evidence="7 8">ATCC 25775</strain>
    </source>
</reference>
<dbReference type="SUPFAM" id="SSF58104">
    <property type="entry name" value="Methyl-accepting chemotaxis protein (MCP) signaling domain"/>
    <property type="match status" value="1"/>
</dbReference>
<dbReference type="KEGG" id="csq:CSCA_0158"/>
<feature type="transmembrane region" description="Helical" evidence="5">
    <location>
        <begin position="574"/>
        <end position="595"/>
    </location>
</feature>
<keyword evidence="8" id="KW-1185">Reference proteome</keyword>
<evidence type="ECO:0000256" key="1">
    <source>
        <dbReference type="ARBA" id="ARBA00004141"/>
    </source>
</evidence>
<dbReference type="Proteomes" id="UP000033115">
    <property type="component" value="Chromosome"/>
</dbReference>
<protein>
    <submittedName>
        <fullName evidence="7">YhgE/Pip N-terminal domain protein</fullName>
    </submittedName>
</protein>
<dbReference type="EMBL" id="CP009933">
    <property type="protein sequence ID" value="AKA67283.1"/>
    <property type="molecule type" value="Genomic_DNA"/>
</dbReference>
<dbReference type="Pfam" id="PF12698">
    <property type="entry name" value="ABC2_membrane_3"/>
    <property type="match status" value="1"/>
</dbReference>
<comment type="subcellular location">
    <subcellularLocation>
        <location evidence="1">Membrane</location>
        <topology evidence="1">Multi-pass membrane protein</topology>
    </subcellularLocation>
</comment>
<keyword evidence="4 5" id="KW-0472">Membrane</keyword>
<evidence type="ECO:0000256" key="3">
    <source>
        <dbReference type="ARBA" id="ARBA00022989"/>
    </source>
</evidence>
<dbReference type="InterPro" id="IPR051328">
    <property type="entry name" value="T7SS_ABC-Transporter"/>
</dbReference>
<evidence type="ECO:0000313" key="8">
    <source>
        <dbReference type="Proteomes" id="UP000033115"/>
    </source>
</evidence>
<gene>
    <name evidence="7" type="ORF">CSCA_0158</name>
</gene>
<organism evidence="7 8">
    <name type="scientific">Clostridium scatologenes</name>
    <dbReference type="NCBI Taxonomy" id="1548"/>
    <lineage>
        <taxon>Bacteria</taxon>
        <taxon>Bacillati</taxon>
        <taxon>Bacillota</taxon>
        <taxon>Clostridia</taxon>
        <taxon>Eubacteriales</taxon>
        <taxon>Clostridiaceae</taxon>
        <taxon>Clostridium</taxon>
    </lineage>
</organism>
<feature type="domain" description="ABC-2 type transporter transmembrane" evidence="6">
    <location>
        <begin position="36"/>
        <end position="707"/>
    </location>
</feature>
<dbReference type="RefSeq" id="WP_046065922.1">
    <property type="nucleotide sequence ID" value="NZ_CP009933.1"/>
</dbReference>
<name>A0A0E3JY70_CLOSL</name>
<feature type="transmembrane region" description="Helical" evidence="5">
    <location>
        <begin position="27"/>
        <end position="49"/>
    </location>
</feature>
<keyword evidence="3 5" id="KW-1133">Transmembrane helix</keyword>
<dbReference type="GO" id="GO:0140359">
    <property type="term" value="F:ABC-type transporter activity"/>
    <property type="evidence" value="ECO:0007669"/>
    <property type="project" value="InterPro"/>
</dbReference>
<evidence type="ECO:0000256" key="2">
    <source>
        <dbReference type="ARBA" id="ARBA00022692"/>
    </source>
</evidence>
<evidence type="ECO:0000313" key="7">
    <source>
        <dbReference type="EMBL" id="AKA67283.1"/>
    </source>
</evidence>
<feature type="transmembrane region" description="Helical" evidence="5">
    <location>
        <begin position="634"/>
        <end position="653"/>
    </location>
</feature>
<dbReference type="NCBIfam" id="TIGR03062">
    <property type="entry name" value="pip_yhgE_Cterm"/>
    <property type="match status" value="1"/>
</dbReference>
<sequence>MKKIFSTFKNHIKNVSRIYKRDMKNILTSYVTLAIIIALTILPSLYSWFNIKACWDPYANTKGLSVAVVNLDKGTEFRNVKINVGGDVVKKLADNQAIGWKFVSESEAENGVKYGEYYASVTIPKDFSQNLLSIVTQDTPKKGELIYSVNEKRNAIAPKITQKGATNLQEEITRNFIETSSNTILSYLNQFGIELENMKPELKNIIDVIVSVDSSMPEISKDIDGFYSQSLDFQKYMQNVQNSLPVTSDALNKTLSIAQTGNGYVNKTQQSLQAISPFVKTNLSLVKNVSDNTETLLKQLQDLKSSDTGANRKILVDVRDKYGDGVKKLDQILSLLNSINNALSNSRLENFINNLSNVRNQMSDQQNFISLLIDTIDRGNQVLPGDINSAIQGANRISSTLGNMIDNFDSETAPAIDQSLKNFIGLSDDSVKMLENMQTNMPLISSLIGGINTASGSSVNRLKELKDKFPKIQQDIHSNSEKLKGLSEDEKFNEITKILKKDAKKESDFLANPIDLKQNRIYPIPNYGSAMSPFYTTLALWVGAFILLSLLSVEVKSFEDGVEFSAREQFFGRYLTFVTIAIMQAIVTTIGNLVLLKTYVVSPIVYVMLGIYTSIVFTMIIYTLVSVLRNIGKALAMVAMVLQVSASGGTFPIELMPHFFQNINPILPFTYAIGSMREAVGGILPQALIKNILVLSIFFLISIFFGVFFKEKANRLSEKFVKQFKDSGLAGE</sequence>
<keyword evidence="2 5" id="KW-0812">Transmembrane</keyword>
<accession>A0A0E3JY70</accession>
<dbReference type="HOGENOM" id="CLU_004534_2_0_9"/>
<evidence type="ECO:0000256" key="5">
    <source>
        <dbReference type="SAM" id="Phobius"/>
    </source>
</evidence>
<dbReference type="AlphaFoldDB" id="A0A0E3JY70"/>